<protein>
    <submittedName>
        <fullName evidence="1">Uncharacterized protein</fullName>
    </submittedName>
</protein>
<sequence>MRSFEHRFYSCGRGIVAACFTLGGRRSCWLYHMHYQHLVSEYSKDLVEQHVAGGPSHHQPQAAALHYLEQEALIAHLHAGMELRPSPGDTSGVTITLPTSERPARSPNLTAALPTLPLHTSPGATFATVQVDTLTAHQWTICRSSRISHPPAPPVMSEAQDLSDLVATYYTDTVYQYFEISSLTLLGYHYVLTIEEEVEQISRQKFTSSTAIYLANRYLPLAVIIYQWSPVSNGLRAYVASSQITDYGTSRLMHTQMSGGREIVCHTPGASILRLGSLLRPTYVRYAEDAHMADRDIHMLTGTNGRPPGELICIGMATTQVRTFPQMRPFVMLILSSAPLLSRIPLVFADLAVIVITWKTQYNDHKLGAIVARKGRPSLATVLYHNGIKYFAVLTLLNIPQILTACFVAIPTSPEYMVAGMIQFIEPLTAILVASFLTDLRKAAEARTYQASLASFGSLDFRVVGSLGASLPVAQDVDVGRQGSAAEVEQEEIAPVGAESMDSWATESAIAMA</sequence>
<keyword evidence="2" id="KW-1185">Reference proteome</keyword>
<gene>
    <name evidence="1" type="ORF">NUW54_g6535</name>
</gene>
<comment type="caution">
    <text evidence="1">The sequence shown here is derived from an EMBL/GenBank/DDBJ whole genome shotgun (WGS) entry which is preliminary data.</text>
</comment>
<reference evidence="1" key="1">
    <citation type="submission" date="2022-08" db="EMBL/GenBank/DDBJ databases">
        <title>Genome Sequence of Pycnoporus sanguineus.</title>
        <authorList>
            <person name="Buettner E."/>
        </authorList>
    </citation>
    <scope>NUCLEOTIDE SEQUENCE</scope>
    <source>
        <strain evidence="1">CG-C14</strain>
    </source>
</reference>
<evidence type="ECO:0000313" key="1">
    <source>
        <dbReference type="EMBL" id="KAJ3001273.1"/>
    </source>
</evidence>
<evidence type="ECO:0000313" key="2">
    <source>
        <dbReference type="Proteomes" id="UP001144978"/>
    </source>
</evidence>
<name>A0ACC1PUQ3_9APHY</name>
<organism evidence="1 2">
    <name type="scientific">Trametes sanguinea</name>
    <dbReference type="NCBI Taxonomy" id="158606"/>
    <lineage>
        <taxon>Eukaryota</taxon>
        <taxon>Fungi</taxon>
        <taxon>Dikarya</taxon>
        <taxon>Basidiomycota</taxon>
        <taxon>Agaricomycotina</taxon>
        <taxon>Agaricomycetes</taxon>
        <taxon>Polyporales</taxon>
        <taxon>Polyporaceae</taxon>
        <taxon>Trametes</taxon>
    </lineage>
</organism>
<proteinExistence type="predicted"/>
<dbReference type="Proteomes" id="UP001144978">
    <property type="component" value="Unassembled WGS sequence"/>
</dbReference>
<accession>A0ACC1PUQ3</accession>
<dbReference type="EMBL" id="JANSHE010001752">
    <property type="protein sequence ID" value="KAJ3001273.1"/>
    <property type="molecule type" value="Genomic_DNA"/>
</dbReference>